<keyword evidence="5" id="KW-1185">Reference proteome</keyword>
<evidence type="ECO:0000313" key="5">
    <source>
        <dbReference type="Proteomes" id="UP000075806"/>
    </source>
</evidence>
<reference evidence="4" key="1">
    <citation type="submission" date="2016-02" db="EMBL/GenBank/DDBJ databases">
        <title>Genome sequence of Bacillus trypoxylicola KCTC 13244(T).</title>
        <authorList>
            <person name="Jeong H."/>
            <person name="Park S.-H."/>
            <person name="Choi S.-K."/>
        </authorList>
    </citation>
    <scope>NUCLEOTIDE SEQUENCE [LARGE SCALE GENOMIC DNA]</scope>
    <source>
        <strain evidence="4">KCTC 13244</strain>
    </source>
</reference>
<dbReference type="AlphaFoldDB" id="A0A162EWF3"/>
<evidence type="ECO:0000313" key="4">
    <source>
        <dbReference type="EMBL" id="KYG33898.1"/>
    </source>
</evidence>
<dbReference type="STRING" id="519424.AZF04_15410"/>
<dbReference type="GO" id="GO:0016746">
    <property type="term" value="F:acyltransferase activity"/>
    <property type="evidence" value="ECO:0007669"/>
    <property type="project" value="UniProtKB-KW"/>
</dbReference>
<dbReference type="EMBL" id="LTAO01000004">
    <property type="protein sequence ID" value="KYG33898.1"/>
    <property type="molecule type" value="Genomic_DNA"/>
</dbReference>
<comment type="caution">
    <text evidence="4">The sequence shown here is derived from an EMBL/GenBank/DDBJ whole genome shotgun (WGS) entry which is preliminary data.</text>
</comment>
<dbReference type="SUPFAM" id="SSF53901">
    <property type="entry name" value="Thiolase-like"/>
    <property type="match status" value="1"/>
</dbReference>
<name>A0A162EWF3_9BACI</name>
<dbReference type="Proteomes" id="UP000075806">
    <property type="component" value="Unassembled WGS sequence"/>
</dbReference>
<evidence type="ECO:0000256" key="1">
    <source>
        <dbReference type="ARBA" id="ARBA00022679"/>
    </source>
</evidence>
<dbReference type="InterPro" id="IPR013747">
    <property type="entry name" value="ACP_syn_III_C"/>
</dbReference>
<organism evidence="4 5">
    <name type="scientific">Alkalihalobacillus trypoxylicola</name>
    <dbReference type="NCBI Taxonomy" id="519424"/>
    <lineage>
        <taxon>Bacteria</taxon>
        <taxon>Bacillati</taxon>
        <taxon>Bacillota</taxon>
        <taxon>Bacilli</taxon>
        <taxon>Bacillales</taxon>
        <taxon>Bacillaceae</taxon>
        <taxon>Alkalihalobacillus</taxon>
    </lineage>
</organism>
<gene>
    <name evidence="4" type="ORF">AZF04_15410</name>
</gene>
<proteinExistence type="predicted"/>
<accession>A0A162EWF3</accession>
<sequence length="68" mass="7463">MEKILYSLENFGNTSAATVPLALDLGIRDGRVKNGDRVLMYGFGSGLVQTGQLLELHLDDQINEPNPF</sequence>
<feature type="domain" description="Beta-ketoacyl-[acyl-carrier-protein] synthase III C-terminal" evidence="3">
    <location>
        <begin position="1"/>
        <end position="55"/>
    </location>
</feature>
<dbReference type="PANTHER" id="PTHR34069:SF2">
    <property type="entry name" value="BETA-KETOACYL-[ACYL-CARRIER-PROTEIN] SYNTHASE III"/>
    <property type="match status" value="1"/>
</dbReference>
<protein>
    <recommendedName>
        <fullName evidence="3">Beta-ketoacyl-[acyl-carrier-protein] synthase III C-terminal domain-containing protein</fullName>
    </recommendedName>
</protein>
<dbReference type="PANTHER" id="PTHR34069">
    <property type="entry name" value="3-OXOACYL-[ACYL-CARRIER-PROTEIN] SYNTHASE 3"/>
    <property type="match status" value="1"/>
</dbReference>
<keyword evidence="2" id="KW-0012">Acyltransferase</keyword>
<keyword evidence="1" id="KW-0808">Transferase</keyword>
<evidence type="ECO:0000259" key="3">
    <source>
        <dbReference type="Pfam" id="PF08541"/>
    </source>
</evidence>
<dbReference type="Gene3D" id="3.40.47.10">
    <property type="match status" value="1"/>
</dbReference>
<evidence type="ECO:0000256" key="2">
    <source>
        <dbReference type="ARBA" id="ARBA00023315"/>
    </source>
</evidence>
<dbReference type="Pfam" id="PF08541">
    <property type="entry name" value="ACP_syn_III_C"/>
    <property type="match status" value="1"/>
</dbReference>
<dbReference type="GO" id="GO:0044550">
    <property type="term" value="P:secondary metabolite biosynthetic process"/>
    <property type="evidence" value="ECO:0007669"/>
    <property type="project" value="TreeGrafter"/>
</dbReference>
<dbReference type="InterPro" id="IPR016039">
    <property type="entry name" value="Thiolase-like"/>
</dbReference>